<gene>
    <name evidence="4" type="ORF">DAPPUDRAFT_117031</name>
</gene>
<keyword evidence="1" id="KW-0378">Hydrolase</keyword>
<dbReference type="GO" id="GO:0003723">
    <property type="term" value="F:RNA binding"/>
    <property type="evidence" value="ECO:0000318"/>
    <property type="project" value="GO_Central"/>
</dbReference>
<organism evidence="4 5">
    <name type="scientific">Daphnia pulex</name>
    <name type="common">Water flea</name>
    <dbReference type="NCBI Taxonomy" id="6669"/>
    <lineage>
        <taxon>Eukaryota</taxon>
        <taxon>Metazoa</taxon>
        <taxon>Ecdysozoa</taxon>
        <taxon>Arthropoda</taxon>
        <taxon>Crustacea</taxon>
        <taxon>Branchiopoda</taxon>
        <taxon>Diplostraca</taxon>
        <taxon>Cladocera</taxon>
        <taxon>Anomopoda</taxon>
        <taxon>Daphniidae</taxon>
        <taxon>Daphnia</taxon>
    </lineage>
</organism>
<dbReference type="OrthoDB" id="416741at2759"/>
<dbReference type="KEGG" id="dpx:DAPPUDRAFT_117031"/>
<proteinExistence type="predicted"/>
<evidence type="ECO:0000313" key="5">
    <source>
        <dbReference type="Proteomes" id="UP000000305"/>
    </source>
</evidence>
<dbReference type="Gene3D" id="3.30.160.20">
    <property type="match status" value="1"/>
</dbReference>
<evidence type="ECO:0000256" key="2">
    <source>
        <dbReference type="SAM" id="MobiDB-lite"/>
    </source>
</evidence>
<name>E9HRA7_DAPPU</name>
<dbReference type="GO" id="GO:0006309">
    <property type="term" value="P:apoptotic DNA fragmentation"/>
    <property type="evidence" value="ECO:0000318"/>
    <property type="project" value="GO_Central"/>
</dbReference>
<dbReference type="SUPFAM" id="SSF69065">
    <property type="entry name" value="RNase III domain-like"/>
    <property type="match status" value="1"/>
</dbReference>
<dbReference type="GO" id="GO:0005737">
    <property type="term" value="C:cytoplasm"/>
    <property type="evidence" value="ECO:0000318"/>
    <property type="project" value="GO_Central"/>
</dbReference>
<dbReference type="eggNOG" id="KOG0701">
    <property type="taxonomic scope" value="Eukaryota"/>
</dbReference>
<dbReference type="EMBL" id="GL732733">
    <property type="protein sequence ID" value="EFX65720.1"/>
    <property type="molecule type" value="Genomic_DNA"/>
</dbReference>
<dbReference type="STRING" id="6669.E9HRA7"/>
<feature type="region of interest" description="Disordered" evidence="2">
    <location>
        <begin position="285"/>
        <end position="322"/>
    </location>
</feature>
<dbReference type="GO" id="GO:0004525">
    <property type="term" value="F:ribonuclease III activity"/>
    <property type="evidence" value="ECO:0000318"/>
    <property type="project" value="GO_Central"/>
</dbReference>
<dbReference type="GO" id="GO:0070578">
    <property type="term" value="C:RISC-loading complex"/>
    <property type="evidence" value="ECO:0000318"/>
    <property type="project" value="GO_Central"/>
</dbReference>
<feature type="compositionally biased region" description="Polar residues" evidence="2">
    <location>
        <begin position="307"/>
        <end position="316"/>
    </location>
</feature>
<evidence type="ECO:0000259" key="3">
    <source>
        <dbReference type="PROSITE" id="PS50142"/>
    </source>
</evidence>
<protein>
    <recommendedName>
        <fullName evidence="3">RNase III domain-containing protein</fullName>
    </recommendedName>
</protein>
<dbReference type="Gene3D" id="1.10.1520.10">
    <property type="entry name" value="Ribonuclease III domain"/>
    <property type="match status" value="1"/>
</dbReference>
<dbReference type="PANTHER" id="PTHR14950">
    <property type="entry name" value="DICER-RELATED"/>
    <property type="match status" value="1"/>
</dbReference>
<feature type="domain" description="RNase III" evidence="3">
    <location>
        <begin position="70"/>
        <end position="199"/>
    </location>
</feature>
<dbReference type="PROSITE" id="PS50142">
    <property type="entry name" value="RNASE_3_2"/>
    <property type="match status" value="1"/>
</dbReference>
<keyword evidence="5" id="KW-1185">Reference proteome</keyword>
<dbReference type="Proteomes" id="UP000000305">
    <property type="component" value="Unassembled WGS sequence"/>
</dbReference>
<dbReference type="GO" id="GO:0005634">
    <property type="term" value="C:nucleus"/>
    <property type="evidence" value="ECO:0000318"/>
    <property type="project" value="GO_Central"/>
</dbReference>
<dbReference type="AlphaFoldDB" id="E9HRA7"/>
<dbReference type="Pfam" id="PF20932">
    <property type="entry name" value="Dicer_dsRBD"/>
    <property type="match status" value="1"/>
</dbReference>
<dbReference type="PANTHER" id="PTHR14950:SF37">
    <property type="entry name" value="ENDORIBONUCLEASE DICER"/>
    <property type="match status" value="1"/>
</dbReference>
<dbReference type="HOGENOM" id="CLU_807156_0_0_1"/>
<sequence>MEESANKTERMDDTESSGIFHIVNVPTTHSIQPASYDYNAMLDEIDPLSTDESHFNSQGTLVPNPTSFSLTALPEKIGYKFRNKNLLGRAMTHSTANQTKCPSQDGENFEVLGDVALGNFFAMARVNHTVVLELLLDLNPNYNQGQLSLLKSAITCNDTFADLVIIPSAEGYRANEIDYPEIYADAFEALIGALRIDCEREDRIIRRVVLNLMDDVIKKYTREVPICPLQRIRQTPLKVNFRERPNLPDGSFHVLLDVQNKQYFHGSGPSMKAAKTAAAKHGITKMPWVDLRAENRAKEKNRKRTQSEPQGKTSGESSEKNT</sequence>
<dbReference type="GO" id="GO:0031054">
    <property type="term" value="P:pre-miRNA processing"/>
    <property type="evidence" value="ECO:0000318"/>
    <property type="project" value="GO_Central"/>
</dbReference>
<dbReference type="InParanoid" id="E9HRA7"/>
<dbReference type="SMART" id="SM00535">
    <property type="entry name" value="RIBOc"/>
    <property type="match status" value="1"/>
</dbReference>
<dbReference type="PhylomeDB" id="E9HRA7"/>
<dbReference type="CDD" id="cd00593">
    <property type="entry name" value="RIBOc"/>
    <property type="match status" value="1"/>
</dbReference>
<dbReference type="InterPro" id="IPR000999">
    <property type="entry name" value="RNase_III_dom"/>
</dbReference>
<dbReference type="GO" id="GO:0004530">
    <property type="term" value="F:deoxyribonuclease I activity"/>
    <property type="evidence" value="ECO:0000318"/>
    <property type="project" value="GO_Central"/>
</dbReference>
<reference evidence="4 5" key="1">
    <citation type="journal article" date="2011" name="Science">
        <title>The ecoresponsive genome of Daphnia pulex.</title>
        <authorList>
            <person name="Colbourne J.K."/>
            <person name="Pfrender M.E."/>
            <person name="Gilbert D."/>
            <person name="Thomas W.K."/>
            <person name="Tucker A."/>
            <person name="Oakley T.H."/>
            <person name="Tokishita S."/>
            <person name="Aerts A."/>
            <person name="Arnold G.J."/>
            <person name="Basu M.K."/>
            <person name="Bauer D.J."/>
            <person name="Caceres C.E."/>
            <person name="Carmel L."/>
            <person name="Casola C."/>
            <person name="Choi J.H."/>
            <person name="Detter J.C."/>
            <person name="Dong Q."/>
            <person name="Dusheyko S."/>
            <person name="Eads B.D."/>
            <person name="Frohlich T."/>
            <person name="Geiler-Samerotte K.A."/>
            <person name="Gerlach D."/>
            <person name="Hatcher P."/>
            <person name="Jogdeo S."/>
            <person name="Krijgsveld J."/>
            <person name="Kriventseva E.V."/>
            <person name="Kultz D."/>
            <person name="Laforsch C."/>
            <person name="Lindquist E."/>
            <person name="Lopez J."/>
            <person name="Manak J.R."/>
            <person name="Muller J."/>
            <person name="Pangilinan J."/>
            <person name="Patwardhan R.P."/>
            <person name="Pitluck S."/>
            <person name="Pritham E.J."/>
            <person name="Rechtsteiner A."/>
            <person name="Rho M."/>
            <person name="Rogozin I.B."/>
            <person name="Sakarya O."/>
            <person name="Salamov A."/>
            <person name="Schaack S."/>
            <person name="Shapiro H."/>
            <person name="Shiga Y."/>
            <person name="Skalitzky C."/>
            <person name="Smith Z."/>
            <person name="Souvorov A."/>
            <person name="Sung W."/>
            <person name="Tang Z."/>
            <person name="Tsuchiya D."/>
            <person name="Tu H."/>
            <person name="Vos H."/>
            <person name="Wang M."/>
            <person name="Wolf Y.I."/>
            <person name="Yamagata H."/>
            <person name="Yamada T."/>
            <person name="Ye Y."/>
            <person name="Shaw J.R."/>
            <person name="Andrews J."/>
            <person name="Crease T.J."/>
            <person name="Tang H."/>
            <person name="Lucas S.M."/>
            <person name="Robertson H.M."/>
            <person name="Bork P."/>
            <person name="Koonin E.V."/>
            <person name="Zdobnov E.M."/>
            <person name="Grigoriev I.V."/>
            <person name="Lynch M."/>
            <person name="Boore J.L."/>
        </authorList>
    </citation>
    <scope>NUCLEOTIDE SEQUENCE [LARGE SCALE GENOMIC DNA]</scope>
</reference>
<accession>E9HRA7</accession>
<evidence type="ECO:0000313" key="4">
    <source>
        <dbReference type="EMBL" id="EFX65720.1"/>
    </source>
</evidence>
<dbReference type="InterPro" id="IPR036389">
    <property type="entry name" value="RNase_III_sf"/>
</dbReference>
<dbReference type="SUPFAM" id="SSF54768">
    <property type="entry name" value="dsRNA-binding domain-like"/>
    <property type="match status" value="1"/>
</dbReference>
<dbReference type="GO" id="GO:0030422">
    <property type="term" value="P:siRNA processing"/>
    <property type="evidence" value="ECO:0000318"/>
    <property type="project" value="GO_Central"/>
</dbReference>
<evidence type="ECO:0000256" key="1">
    <source>
        <dbReference type="ARBA" id="ARBA00022801"/>
    </source>
</evidence>
<dbReference type="InterPro" id="IPR044441">
    <property type="entry name" value="DICER_DSRM"/>
</dbReference>